<dbReference type="PANTHER" id="PTHR45586:SF14">
    <property type="entry name" value="TETRATRICOPEPTIDE TPR_2 REPEAT PROTEIN"/>
    <property type="match status" value="1"/>
</dbReference>
<accession>A0A2T5JR44</accession>
<dbReference type="PANTHER" id="PTHR45586">
    <property type="entry name" value="TPR REPEAT-CONTAINING PROTEIN PA4667"/>
    <property type="match status" value="1"/>
</dbReference>
<dbReference type="InterPro" id="IPR051012">
    <property type="entry name" value="CellSynth/LPSAsmb/PSIAsmb"/>
</dbReference>
<keyword evidence="1" id="KW-0677">Repeat</keyword>
<dbReference type="RefSeq" id="WP_108222568.1">
    <property type="nucleotide sequence ID" value="NZ_QAOT01000030.1"/>
</dbReference>
<proteinExistence type="predicted"/>
<dbReference type="AlphaFoldDB" id="A0A2T5JR44"/>
<gene>
    <name evidence="4" type="ORF">C8J28_13010</name>
</gene>
<feature type="repeat" description="TPR" evidence="3">
    <location>
        <begin position="758"/>
        <end position="791"/>
    </location>
</feature>
<protein>
    <submittedName>
        <fullName evidence="4">Tetratricopeptide repeat protein</fullName>
    </submittedName>
</protein>
<keyword evidence="5" id="KW-1185">Reference proteome</keyword>
<dbReference type="PROSITE" id="PS51257">
    <property type="entry name" value="PROKAR_LIPOPROTEIN"/>
    <property type="match status" value="1"/>
</dbReference>
<dbReference type="Pfam" id="PF14559">
    <property type="entry name" value="TPR_19"/>
    <property type="match status" value="1"/>
</dbReference>
<sequence>MRPFLPLILAAALSLSACESSEEKAERYYRSGLDLLEAGDEARALVEFRNVFRYDPARRDARRAFADLLLKQGHTGDAYAQYLKLIEQDPDILPVRILLAELALGAGDWDEAGRHGRAALERAPEPLSPQLRMIRIALDYRAALQTRDEEALARLGEETRALLAEAPDNILARRLLVDRRVAENRPAEALAEIDLILTAEPEDYRLQGLKHDLLTRTGDLEAAGAQLRRMFELFPAEEDVQKGLFGWYMSRKDLDAAEDLLRRIAGEPRAESPGHLAVVQFLQTTKGVAAALAELDRLVAANEGTPAADLYGALRASIRFDAGERPEALAAMQAILETAGPSDQTRRIEAMLARMRLASGDREGARALVGKILAEDARQVEALKLRARMRIDEDRPADAILDLRTAFDQAPRDAEIPTLTALAHERDGNPDLAGEQLALAVEISGRAPAESLRHARFLMGQGREAAAEALLIDARRAHPADLELLLQLADLRLKNRNWVGAQEVARILRAIERPEAQRAAQEVQAALLLGQDRVEEGLGLLQAQAGQTSEDLRAAGLIVQAQVRSGRIAEARAYLDGMLSGNPDEPALLLLSGNLHVIAGEFAPAEAIFRDLIARNPGDDTPVRLLYQLLMAGDRTSEAVAVIETGLQAAPTSALLRWILAGHREQAGDIDGAIAIYEALYAEDSFNVVVANNLASLITAHRDDPESLERAHAISRRLKGSGNPAFQDTHGWIEYRRGNLLEALSNLEPAAAGLPDDPLVQFHLGMTYAGLNRPEEARRQLRRALDLSEGRDLPQMQEARRVLAGLEG</sequence>
<dbReference type="InterPro" id="IPR019734">
    <property type="entry name" value="TPR_rpt"/>
</dbReference>
<evidence type="ECO:0000256" key="1">
    <source>
        <dbReference type="ARBA" id="ARBA00022737"/>
    </source>
</evidence>
<dbReference type="OrthoDB" id="7637125at2"/>
<dbReference type="PROSITE" id="PS50005">
    <property type="entry name" value="TPR"/>
    <property type="match status" value="1"/>
</dbReference>
<reference evidence="4 5" key="1">
    <citation type="submission" date="2018-04" db="EMBL/GenBank/DDBJ databases">
        <title>Genomic Encyclopedia of Type Strains, Phase III (KMG-III): the genomes of soil and plant-associated and newly described type strains.</title>
        <authorList>
            <person name="Whitman W."/>
        </authorList>
    </citation>
    <scope>NUCLEOTIDE SEQUENCE [LARGE SCALE GENOMIC DNA]</scope>
    <source>
        <strain evidence="4 5">KA25</strain>
    </source>
</reference>
<dbReference type="SMART" id="SM00028">
    <property type="entry name" value="TPR"/>
    <property type="match status" value="6"/>
</dbReference>
<dbReference type="Proteomes" id="UP000244060">
    <property type="component" value="Unassembled WGS sequence"/>
</dbReference>
<evidence type="ECO:0000256" key="3">
    <source>
        <dbReference type="PROSITE-ProRule" id="PRU00339"/>
    </source>
</evidence>
<evidence type="ECO:0000313" key="5">
    <source>
        <dbReference type="Proteomes" id="UP000244060"/>
    </source>
</evidence>
<comment type="caution">
    <text evidence="4">The sequence shown here is derived from an EMBL/GenBank/DDBJ whole genome shotgun (WGS) entry which is preliminary data.</text>
</comment>
<dbReference type="SUPFAM" id="SSF48452">
    <property type="entry name" value="TPR-like"/>
    <property type="match status" value="4"/>
</dbReference>
<dbReference type="EMBL" id="QAOT01000030">
    <property type="protein sequence ID" value="PTR10459.1"/>
    <property type="molecule type" value="Genomic_DNA"/>
</dbReference>
<dbReference type="InterPro" id="IPR011990">
    <property type="entry name" value="TPR-like_helical_dom_sf"/>
</dbReference>
<evidence type="ECO:0000256" key="2">
    <source>
        <dbReference type="ARBA" id="ARBA00022803"/>
    </source>
</evidence>
<dbReference type="Gene3D" id="1.25.40.10">
    <property type="entry name" value="Tetratricopeptide repeat domain"/>
    <property type="match status" value="5"/>
</dbReference>
<name>A0A2T5JR44_9RHOB</name>
<evidence type="ECO:0000313" key="4">
    <source>
        <dbReference type="EMBL" id="PTR10459.1"/>
    </source>
</evidence>
<keyword evidence="2 3" id="KW-0802">TPR repeat</keyword>
<dbReference type="Pfam" id="PF13432">
    <property type="entry name" value="TPR_16"/>
    <property type="match status" value="3"/>
</dbReference>
<organism evidence="4 5">
    <name type="scientific">Cereibacter azotoformans</name>
    <dbReference type="NCBI Taxonomy" id="43057"/>
    <lineage>
        <taxon>Bacteria</taxon>
        <taxon>Pseudomonadati</taxon>
        <taxon>Pseudomonadota</taxon>
        <taxon>Alphaproteobacteria</taxon>
        <taxon>Rhodobacterales</taxon>
        <taxon>Paracoccaceae</taxon>
        <taxon>Cereibacter</taxon>
    </lineage>
</organism>